<evidence type="ECO:0000313" key="6">
    <source>
        <dbReference type="EMBL" id="KAK1790718.1"/>
    </source>
</evidence>
<feature type="region of interest" description="Disordered" evidence="5">
    <location>
        <begin position="1169"/>
        <end position="1201"/>
    </location>
</feature>
<feature type="coiled-coil region" evidence="4">
    <location>
        <begin position="102"/>
        <end position="390"/>
    </location>
</feature>
<dbReference type="PANTHER" id="PTHR18875:SF8">
    <property type="entry name" value="COILED-COIL DOMAIN-CONTAINING PROTEIN 18"/>
    <property type="match status" value="1"/>
</dbReference>
<gene>
    <name evidence="6" type="ORF">P4O66_014572</name>
</gene>
<dbReference type="Proteomes" id="UP001239994">
    <property type="component" value="Unassembled WGS sequence"/>
</dbReference>
<evidence type="ECO:0000313" key="7">
    <source>
        <dbReference type="Proteomes" id="UP001239994"/>
    </source>
</evidence>
<feature type="coiled-coil region" evidence="4">
    <location>
        <begin position="464"/>
        <end position="554"/>
    </location>
</feature>
<comment type="subcellular location">
    <subcellularLocation>
        <location evidence="1">Cytoplasm</location>
    </subcellularLocation>
</comment>
<feature type="coiled-coil region" evidence="4">
    <location>
        <begin position="981"/>
        <end position="1019"/>
    </location>
</feature>
<comment type="caution">
    <text evidence="6">The sequence shown here is derived from an EMBL/GenBank/DDBJ whole genome shotgun (WGS) entry which is preliminary data.</text>
</comment>
<feature type="coiled-coil region" evidence="4">
    <location>
        <begin position="584"/>
        <end position="717"/>
    </location>
</feature>
<dbReference type="GO" id="GO:0005737">
    <property type="term" value="C:cytoplasm"/>
    <property type="evidence" value="ECO:0007669"/>
    <property type="project" value="UniProtKB-SubCell"/>
</dbReference>
<keyword evidence="3 4" id="KW-0175">Coiled coil</keyword>
<evidence type="ECO:0008006" key="8">
    <source>
        <dbReference type="Google" id="ProtNLM"/>
    </source>
</evidence>
<feature type="non-terminal residue" evidence="6">
    <location>
        <position position="1"/>
    </location>
</feature>
<proteinExistence type="predicted"/>
<feature type="compositionally biased region" description="Polar residues" evidence="5">
    <location>
        <begin position="1192"/>
        <end position="1201"/>
    </location>
</feature>
<feature type="region of interest" description="Disordered" evidence="5">
    <location>
        <begin position="789"/>
        <end position="818"/>
    </location>
</feature>
<feature type="coiled-coil region" evidence="4">
    <location>
        <begin position="911"/>
        <end position="952"/>
    </location>
</feature>
<feature type="compositionally biased region" description="Basic and acidic residues" evidence="5">
    <location>
        <begin position="789"/>
        <end position="806"/>
    </location>
</feature>
<dbReference type="SUPFAM" id="SSF57997">
    <property type="entry name" value="Tropomyosin"/>
    <property type="match status" value="1"/>
</dbReference>
<evidence type="ECO:0000256" key="4">
    <source>
        <dbReference type="SAM" id="Coils"/>
    </source>
</evidence>
<keyword evidence="7" id="KW-1185">Reference proteome</keyword>
<evidence type="ECO:0000256" key="5">
    <source>
        <dbReference type="SAM" id="MobiDB-lite"/>
    </source>
</evidence>
<dbReference type="PANTHER" id="PTHR18875">
    <property type="entry name" value="SARCOMA ANTIGEN NY-SAR-24/CYTOSKELETAL PROTEIN SOJO"/>
    <property type="match status" value="1"/>
</dbReference>
<evidence type="ECO:0000256" key="1">
    <source>
        <dbReference type="ARBA" id="ARBA00004496"/>
    </source>
</evidence>
<feature type="compositionally biased region" description="Polar residues" evidence="5">
    <location>
        <begin position="1169"/>
        <end position="1179"/>
    </location>
</feature>
<evidence type="ECO:0000256" key="2">
    <source>
        <dbReference type="ARBA" id="ARBA00022490"/>
    </source>
</evidence>
<evidence type="ECO:0000256" key="3">
    <source>
        <dbReference type="ARBA" id="ARBA00023054"/>
    </source>
</evidence>
<accession>A0AAD8Z3D8</accession>
<feature type="region of interest" description="Disordered" evidence="5">
    <location>
        <begin position="33"/>
        <end position="52"/>
    </location>
</feature>
<organism evidence="6 7">
    <name type="scientific">Electrophorus voltai</name>
    <dbReference type="NCBI Taxonomy" id="2609070"/>
    <lineage>
        <taxon>Eukaryota</taxon>
        <taxon>Metazoa</taxon>
        <taxon>Chordata</taxon>
        <taxon>Craniata</taxon>
        <taxon>Vertebrata</taxon>
        <taxon>Euteleostomi</taxon>
        <taxon>Actinopterygii</taxon>
        <taxon>Neopterygii</taxon>
        <taxon>Teleostei</taxon>
        <taxon>Ostariophysi</taxon>
        <taxon>Gymnotiformes</taxon>
        <taxon>Gymnotoidei</taxon>
        <taxon>Gymnotidae</taxon>
        <taxon>Electrophorus</taxon>
    </lineage>
</organism>
<name>A0AAD8Z3D8_9TELE</name>
<dbReference type="EMBL" id="JAROKS010000021">
    <property type="protein sequence ID" value="KAK1790718.1"/>
    <property type="molecule type" value="Genomic_DNA"/>
</dbReference>
<sequence>MFNVESDLVEDVVSLRNQLRLTEKNLQTLGEQLSQSENDGVAVHKAGSRSDEFPGHLALEDLQKPDAVKTLSYPVSLERDTSGNWRTKAHSDCRCQSSGQEMGNESNEVSQLRRKLSSIREENSSLVLENRQLISDLEAAQLELASSNSKLRLLGSSIGTKTSVSVMKEHIQDLESQLETQAKAVRDAEHKLAASEQVVMQKVRAIEKLKEELKKVKLELSDETKQWKRMEQQRNQALRNAEKLSVAFKDYKAEVTEKLKKVMESEHKLKASLIECDREREELEKRCMERERERERMAQNLRELREVGERSESLAAERLDLQGRLQEASQQLACLQREMTQKEAQLEEVDGLRREREDLRLLTACQEQRLVQAQREMESSRTEVASLEGILDMLHLREVCGLDLGSLDPMSSRWSVEKCYCAVQNREGALCVNPCLLPSPNYTASTDQLRQWPGERYQKLLAVLQCAEKEKERQASAAQGLQERLTRAQEEIFSLQASISQRASHYQQIHSQLLDKATKATRLEKEMKKSNSRLAVLEKQLQEKTAAYSQAAIKNGKLEQELLEKDSSLHHYQSVLNKKQREHLQAMEISKMAETKKCQDLEDQIEVSQAEIKELRKSVSALKTEKQESQHQVCLLQASVDQLTQDIEASIKRSQEEIRCFEEQALESASKVTFLETELSCCKEELSCCLQKMEEVKQQYEAQLERSNSELSTLQEVVRNRVMACENSSEENLQLQCSIQRQHAMLQESTSRIGHLEESQSQLQSQVAQLEQELERERATSVLELRSRQKEVEEANQELKKRERQAAELSGSVTQLSSEMNQCREGLSSMEQELLLLRRDSTAKASQLSQMEETLQETKGLLDKKSEIVNDLEEKLHCSEMDRRNSLQRAQLLEDQLQVVRGELAGTLDHLQQLQDVLQRTQLTADQQQQSIDQLTAKLRESQRELEERTNEVLDMDTALKERQGELQQRAQLLGQLDVVIKEHKLEMEKKVEHLQDALEKTEQQLKDRVKQVEFLSEMLNHVKSQLEEREYLEKEVEVQVGVVEELHAESSAQLQATVTALQHELDLQREEHHKEISALQQTREQLLKVSGQISSSLRLSQEQLSQRLQQAQEELGQARAHASDLRSQLSSTKHLLQCANESLLIKDSEIARLQAKISSLERTADLQSANIQHESSTLPPLKDLPVYPSPQRDTLTRCSLSSTSWKDASSDASLEHSESMMASVEAALRPQNSPDGGWQGLSTTGLTSTSDMSFNPLTYMVDAGETEEEDVDSLSGTLRFVHQTLALQEHHSLCSSSTCMQASTCTKRRRKQRQERFGMLFTIT</sequence>
<protein>
    <recommendedName>
        <fullName evidence="8">Coiled-coil domain containing 18</fullName>
    </recommendedName>
</protein>
<reference evidence="6" key="1">
    <citation type="submission" date="2023-03" db="EMBL/GenBank/DDBJ databases">
        <title>Electrophorus voltai genome.</title>
        <authorList>
            <person name="Bian C."/>
        </authorList>
    </citation>
    <scope>NUCLEOTIDE SEQUENCE</scope>
    <source>
        <strain evidence="6">CB-2022</strain>
        <tissue evidence="6">Muscle</tissue>
    </source>
</reference>
<keyword evidence="2" id="KW-0963">Cytoplasm</keyword>